<name>A0AAW9A7Q5_9BACL</name>
<evidence type="ECO:0000313" key="3">
    <source>
        <dbReference type="Proteomes" id="UP001271648"/>
    </source>
</evidence>
<evidence type="ECO:0008006" key="4">
    <source>
        <dbReference type="Google" id="ProtNLM"/>
    </source>
</evidence>
<keyword evidence="1" id="KW-0472">Membrane</keyword>
<keyword evidence="1" id="KW-1133">Transmembrane helix</keyword>
<organism evidence="2 3">
    <name type="scientific">Sporosarcina thermotolerans</name>
    <dbReference type="NCBI Taxonomy" id="633404"/>
    <lineage>
        <taxon>Bacteria</taxon>
        <taxon>Bacillati</taxon>
        <taxon>Bacillota</taxon>
        <taxon>Bacilli</taxon>
        <taxon>Bacillales</taxon>
        <taxon>Caryophanaceae</taxon>
        <taxon>Sporosarcina</taxon>
    </lineage>
</organism>
<accession>A0AAW9A7Q5</accession>
<dbReference type="AlphaFoldDB" id="A0AAW9A7Q5"/>
<evidence type="ECO:0000313" key="2">
    <source>
        <dbReference type="EMBL" id="MDW0117054.1"/>
    </source>
</evidence>
<proteinExistence type="predicted"/>
<sequence>MKKDKFNIPMPDDSTIDKQISQIVTHGLVKKERFTSYLRSMVHQVGWRHLFSDRLELSFIVMIAIGLYSLFLIVPIHGDLLNLYAYIFLFSPILFLVFSIYTYMNKIQNATYDVEMACKYNVYQVIAFRMLAFSISTMFLNTLAIAFIAMKYEEIYFVRAFMISGTSLFLFSIILLIALMNRRTKGIVIVTITVWLIGNNILRSVNNEFYNGMLLHLPVFIYAVVLLSFLIMYMNYLKKLVSFKQTEGVF</sequence>
<evidence type="ECO:0000256" key="1">
    <source>
        <dbReference type="SAM" id="Phobius"/>
    </source>
</evidence>
<dbReference type="EMBL" id="JAUBDJ010000004">
    <property type="protein sequence ID" value="MDW0117054.1"/>
    <property type="molecule type" value="Genomic_DNA"/>
</dbReference>
<protein>
    <recommendedName>
        <fullName evidence="4">ABC transporter permease</fullName>
    </recommendedName>
</protein>
<feature type="transmembrane region" description="Helical" evidence="1">
    <location>
        <begin position="125"/>
        <end position="150"/>
    </location>
</feature>
<comment type="caution">
    <text evidence="2">The sequence shown here is derived from an EMBL/GenBank/DDBJ whole genome shotgun (WGS) entry which is preliminary data.</text>
</comment>
<reference evidence="2 3" key="1">
    <citation type="submission" date="2023-06" db="EMBL/GenBank/DDBJ databases">
        <title>Sporosarcina sp. nov., isolated from Korean traditional fermented seafood 'Jeotgal'.</title>
        <authorList>
            <person name="Yang A.I."/>
            <person name="Shin N.-R."/>
        </authorList>
    </citation>
    <scope>NUCLEOTIDE SEQUENCE [LARGE SCALE GENOMIC DNA]</scope>
    <source>
        <strain evidence="2 3">KCTC43456</strain>
    </source>
</reference>
<feature type="transmembrane region" description="Helical" evidence="1">
    <location>
        <begin position="83"/>
        <end position="104"/>
    </location>
</feature>
<feature type="transmembrane region" description="Helical" evidence="1">
    <location>
        <begin position="57"/>
        <end position="77"/>
    </location>
</feature>
<keyword evidence="1" id="KW-0812">Transmembrane</keyword>
<gene>
    <name evidence="2" type="ORF">QTL97_08915</name>
</gene>
<feature type="transmembrane region" description="Helical" evidence="1">
    <location>
        <begin position="186"/>
        <end position="202"/>
    </location>
</feature>
<dbReference type="RefSeq" id="WP_317940651.1">
    <property type="nucleotide sequence ID" value="NZ_JAUBDJ010000004.1"/>
</dbReference>
<dbReference type="Proteomes" id="UP001271648">
    <property type="component" value="Unassembled WGS sequence"/>
</dbReference>
<feature type="transmembrane region" description="Helical" evidence="1">
    <location>
        <begin position="214"/>
        <end position="234"/>
    </location>
</feature>
<feature type="transmembrane region" description="Helical" evidence="1">
    <location>
        <begin position="156"/>
        <end position="179"/>
    </location>
</feature>
<keyword evidence="3" id="KW-1185">Reference proteome</keyword>